<dbReference type="Gene3D" id="3.40.50.280">
    <property type="entry name" value="Cobalamin-binding domain"/>
    <property type="match status" value="1"/>
</dbReference>
<dbReference type="SFLD" id="SFLDG01082">
    <property type="entry name" value="B12-binding_domain_containing"/>
    <property type="match status" value="1"/>
</dbReference>
<feature type="non-terminal residue" evidence="7">
    <location>
        <position position="212"/>
    </location>
</feature>
<dbReference type="SFLD" id="SFLDS00029">
    <property type="entry name" value="Radical_SAM"/>
    <property type="match status" value="1"/>
</dbReference>
<dbReference type="GO" id="GO:0051536">
    <property type="term" value="F:iron-sulfur cluster binding"/>
    <property type="evidence" value="ECO:0007669"/>
    <property type="project" value="UniProtKB-KW"/>
</dbReference>
<evidence type="ECO:0000256" key="3">
    <source>
        <dbReference type="ARBA" id="ARBA00022723"/>
    </source>
</evidence>
<evidence type="ECO:0000256" key="4">
    <source>
        <dbReference type="ARBA" id="ARBA00023004"/>
    </source>
</evidence>
<keyword evidence="3" id="KW-0479">Metal-binding</keyword>
<dbReference type="InterPro" id="IPR006158">
    <property type="entry name" value="Cobalamin-bd"/>
</dbReference>
<evidence type="ECO:0000256" key="1">
    <source>
        <dbReference type="ARBA" id="ARBA00001966"/>
    </source>
</evidence>
<dbReference type="GO" id="GO:0003824">
    <property type="term" value="F:catalytic activity"/>
    <property type="evidence" value="ECO:0007669"/>
    <property type="project" value="InterPro"/>
</dbReference>
<comment type="caution">
    <text evidence="7">The sequence shown here is derived from an EMBL/GenBank/DDBJ whole genome shotgun (WGS) entry which is preliminary data.</text>
</comment>
<dbReference type="InterPro" id="IPR007197">
    <property type="entry name" value="rSAM"/>
</dbReference>
<organism evidence="7">
    <name type="scientific">marine sediment metagenome</name>
    <dbReference type="NCBI Taxonomy" id="412755"/>
    <lineage>
        <taxon>unclassified sequences</taxon>
        <taxon>metagenomes</taxon>
        <taxon>ecological metagenomes</taxon>
    </lineage>
</organism>
<gene>
    <name evidence="7" type="ORF">LCGC14_3065590</name>
</gene>
<dbReference type="InterPro" id="IPR051198">
    <property type="entry name" value="BchE-like"/>
</dbReference>
<dbReference type="GO" id="GO:0031419">
    <property type="term" value="F:cobalamin binding"/>
    <property type="evidence" value="ECO:0007669"/>
    <property type="project" value="InterPro"/>
</dbReference>
<comment type="cofactor">
    <cofactor evidence="1">
        <name>[4Fe-4S] cluster</name>
        <dbReference type="ChEBI" id="CHEBI:49883"/>
    </cofactor>
</comment>
<dbReference type="PANTHER" id="PTHR43409:SF7">
    <property type="entry name" value="BLL1977 PROTEIN"/>
    <property type="match status" value="1"/>
</dbReference>
<dbReference type="GO" id="GO:0046872">
    <property type="term" value="F:metal ion binding"/>
    <property type="evidence" value="ECO:0007669"/>
    <property type="project" value="UniProtKB-KW"/>
</dbReference>
<dbReference type="PANTHER" id="PTHR43409">
    <property type="entry name" value="ANAEROBIC MAGNESIUM-PROTOPORPHYRIN IX MONOMETHYL ESTER CYCLASE-RELATED"/>
    <property type="match status" value="1"/>
</dbReference>
<dbReference type="InterPro" id="IPR036724">
    <property type="entry name" value="Cobalamin-bd_sf"/>
</dbReference>
<keyword evidence="5" id="KW-0411">Iron-sulfur</keyword>
<name>A0A0F8Z896_9ZZZZ</name>
<accession>A0A0F8Z896</accession>
<dbReference type="SUPFAM" id="SSF52242">
    <property type="entry name" value="Cobalamin (vitamin B12)-binding domain"/>
    <property type="match status" value="1"/>
</dbReference>
<evidence type="ECO:0000256" key="5">
    <source>
        <dbReference type="ARBA" id="ARBA00023014"/>
    </source>
</evidence>
<dbReference type="AlphaFoldDB" id="A0A0F8Z896"/>
<keyword evidence="4" id="KW-0408">Iron</keyword>
<dbReference type="SUPFAM" id="SSF102114">
    <property type="entry name" value="Radical SAM enzymes"/>
    <property type="match status" value="1"/>
</dbReference>
<dbReference type="CDD" id="cd02068">
    <property type="entry name" value="radical_SAM_B12_BD"/>
    <property type="match status" value="1"/>
</dbReference>
<evidence type="ECO:0000313" key="7">
    <source>
        <dbReference type="EMBL" id="KKK56331.1"/>
    </source>
</evidence>
<protein>
    <recommendedName>
        <fullName evidence="6">B12-binding domain-containing protein</fullName>
    </recommendedName>
</protein>
<keyword evidence="2" id="KW-0949">S-adenosyl-L-methionine</keyword>
<dbReference type="Pfam" id="PF02310">
    <property type="entry name" value="B12-binding"/>
    <property type="match status" value="1"/>
</dbReference>
<evidence type="ECO:0000259" key="6">
    <source>
        <dbReference type="PROSITE" id="PS51332"/>
    </source>
</evidence>
<reference evidence="7" key="1">
    <citation type="journal article" date="2015" name="Nature">
        <title>Complex archaea that bridge the gap between prokaryotes and eukaryotes.</title>
        <authorList>
            <person name="Spang A."/>
            <person name="Saw J.H."/>
            <person name="Jorgensen S.L."/>
            <person name="Zaremba-Niedzwiedzka K."/>
            <person name="Martijn J."/>
            <person name="Lind A.E."/>
            <person name="van Eijk R."/>
            <person name="Schleper C."/>
            <person name="Guy L."/>
            <person name="Ettema T.J."/>
        </authorList>
    </citation>
    <scope>NUCLEOTIDE SEQUENCE</scope>
</reference>
<dbReference type="EMBL" id="LAZR01065049">
    <property type="protein sequence ID" value="KKK56331.1"/>
    <property type="molecule type" value="Genomic_DNA"/>
</dbReference>
<dbReference type="PROSITE" id="PS51332">
    <property type="entry name" value="B12_BINDING"/>
    <property type="match status" value="1"/>
</dbReference>
<evidence type="ECO:0000256" key="2">
    <source>
        <dbReference type="ARBA" id="ARBA00022691"/>
    </source>
</evidence>
<proteinExistence type="predicted"/>
<feature type="domain" description="B12-binding" evidence="6">
    <location>
        <begin position="1"/>
        <end position="134"/>
    </location>
</feature>
<sequence>MKIVLLRPNYQSHIITPPLGLGYLAAYLNQNSVEAKIIDGLAADLSPDALVQKAIAEKPDAVGITCLTAFYEQTVTISRLLKERGARVIIGGVHPTFMPYETLKDSGADFLIRGEGEIALLELAQNNFAKDGISGVYSQDDIECNEQQPCEKAERFEDLDKLPFPDWSQMSPSSYPKAPHGALVKNFPIGIIMTTRGCPYDCVFCSSPDFYD</sequence>
<dbReference type="InterPro" id="IPR058240">
    <property type="entry name" value="rSAM_sf"/>
</dbReference>